<keyword evidence="3" id="KW-1185">Reference proteome</keyword>
<dbReference type="PANTHER" id="PTHR43689">
    <property type="entry name" value="HYDROLASE"/>
    <property type="match status" value="1"/>
</dbReference>
<evidence type="ECO:0000313" key="2">
    <source>
        <dbReference type="EMBL" id="MBB1126481.1"/>
    </source>
</evidence>
<protein>
    <submittedName>
        <fullName evidence="2">Alpha/beta fold hydrolase</fullName>
    </submittedName>
</protein>
<evidence type="ECO:0000259" key="1">
    <source>
        <dbReference type="Pfam" id="PF12697"/>
    </source>
</evidence>
<dbReference type="SUPFAM" id="SSF53474">
    <property type="entry name" value="alpha/beta-Hydrolases"/>
    <property type="match status" value="1"/>
</dbReference>
<dbReference type="AlphaFoldDB" id="A0A839HCV0"/>
<organism evidence="2 3">
    <name type="scientific">Thiospirillum jenense</name>
    <dbReference type="NCBI Taxonomy" id="1653858"/>
    <lineage>
        <taxon>Bacteria</taxon>
        <taxon>Pseudomonadati</taxon>
        <taxon>Pseudomonadota</taxon>
        <taxon>Gammaproteobacteria</taxon>
        <taxon>Chromatiales</taxon>
        <taxon>Chromatiaceae</taxon>
        <taxon>Thiospirillum</taxon>
    </lineage>
</organism>
<dbReference type="GO" id="GO:0016787">
    <property type="term" value="F:hydrolase activity"/>
    <property type="evidence" value="ECO:0007669"/>
    <property type="project" value="UniProtKB-KW"/>
</dbReference>
<dbReference type="EMBL" id="JABVCQ010000019">
    <property type="protein sequence ID" value="MBB1126481.1"/>
    <property type="molecule type" value="Genomic_DNA"/>
</dbReference>
<dbReference type="PRINTS" id="PR00111">
    <property type="entry name" value="ABHYDROLASE"/>
</dbReference>
<gene>
    <name evidence="2" type="ORF">HUK38_09575</name>
</gene>
<proteinExistence type="predicted"/>
<dbReference type="InterPro" id="IPR029058">
    <property type="entry name" value="AB_hydrolase_fold"/>
</dbReference>
<dbReference type="PANTHER" id="PTHR43689:SF8">
    <property type="entry name" value="ALPHA_BETA-HYDROLASES SUPERFAMILY PROTEIN"/>
    <property type="match status" value="1"/>
</dbReference>
<evidence type="ECO:0000313" key="3">
    <source>
        <dbReference type="Proteomes" id="UP000548632"/>
    </source>
</evidence>
<dbReference type="RefSeq" id="WP_182584110.1">
    <property type="nucleotide sequence ID" value="NZ_JABVCQ010000019.1"/>
</dbReference>
<dbReference type="NCBIfam" id="TIGR03056">
    <property type="entry name" value="bchO_mg_che_rel"/>
    <property type="match status" value="1"/>
</dbReference>
<sequence>MSLLQRVLNARPDWELTRANWPNTDHSRFINAGELRWHVQIAGQGETLLLLHGTAASTHSFADLLPLLAQRYTVIAPDLPGHGFTSAPAAAQLSLTGMAAAIGELLTALQLPAPRIVVGHSAGAAILAQCCFNGAIASEVLISLSGALLPLRGMPGKFFSPLARFMARNAFIPHIVSYDARRRGAIERLIDSTGSQLTADGIARYRLLVQTPGHVAAALNMMANWDLHSLQAQLPHLPCRLLLVAATNDKTIPPSEAERVQRLLPQAELITLNGLGHLAHEEDAERVAAVINHAAQR</sequence>
<dbReference type="Pfam" id="PF12697">
    <property type="entry name" value="Abhydrolase_6"/>
    <property type="match status" value="1"/>
</dbReference>
<comment type="caution">
    <text evidence="2">The sequence shown here is derived from an EMBL/GenBank/DDBJ whole genome shotgun (WGS) entry which is preliminary data.</text>
</comment>
<accession>A0A839HCV0</accession>
<dbReference type="InterPro" id="IPR017497">
    <property type="entry name" value="BchO"/>
</dbReference>
<keyword evidence="2" id="KW-0378">Hydrolase</keyword>
<dbReference type="InterPro" id="IPR000073">
    <property type="entry name" value="AB_hydrolase_1"/>
</dbReference>
<name>A0A839HCV0_9GAMM</name>
<feature type="domain" description="AB hydrolase-1" evidence="1">
    <location>
        <begin position="48"/>
        <end position="290"/>
    </location>
</feature>
<dbReference type="Proteomes" id="UP000548632">
    <property type="component" value="Unassembled WGS sequence"/>
</dbReference>
<dbReference type="Gene3D" id="3.40.50.1820">
    <property type="entry name" value="alpha/beta hydrolase"/>
    <property type="match status" value="1"/>
</dbReference>
<reference evidence="2 3" key="1">
    <citation type="journal article" date="2020" name="Arch. Microbiol.">
        <title>The genome sequence of the giant phototrophic gammaproteobacterium Thiospirillum jenense gives insight into its physiological properties and phylogenetic relationships.</title>
        <authorList>
            <person name="Imhoff J.F."/>
            <person name="Meyer T.E."/>
            <person name="Kyndt J.A."/>
        </authorList>
    </citation>
    <scope>NUCLEOTIDE SEQUENCE [LARGE SCALE GENOMIC DNA]</scope>
    <source>
        <strain evidence="2 3">DSM 216</strain>
    </source>
</reference>